<evidence type="ECO:0000256" key="1">
    <source>
        <dbReference type="SAM" id="MobiDB-lite"/>
    </source>
</evidence>
<reference evidence="2" key="1">
    <citation type="submission" date="2020-06" db="EMBL/GenBank/DDBJ databases">
        <authorList>
            <consortium name="Plant Systems Biology data submission"/>
        </authorList>
    </citation>
    <scope>NUCLEOTIDE SEQUENCE</scope>
    <source>
        <strain evidence="2">D6</strain>
    </source>
</reference>
<protein>
    <submittedName>
        <fullName evidence="2">Uncharacterized protein</fullName>
    </submittedName>
</protein>
<dbReference type="Proteomes" id="UP001153069">
    <property type="component" value="Unassembled WGS sequence"/>
</dbReference>
<accession>A0A9N8HGN4</accession>
<feature type="region of interest" description="Disordered" evidence="1">
    <location>
        <begin position="1"/>
        <end position="25"/>
    </location>
</feature>
<dbReference type="AlphaFoldDB" id="A0A9N8HGN4"/>
<gene>
    <name evidence="2" type="ORF">SEMRO_647_G181010.1</name>
</gene>
<evidence type="ECO:0000313" key="3">
    <source>
        <dbReference type="Proteomes" id="UP001153069"/>
    </source>
</evidence>
<comment type="caution">
    <text evidence="2">The sequence shown here is derived from an EMBL/GenBank/DDBJ whole genome shotgun (WGS) entry which is preliminary data.</text>
</comment>
<organism evidence="2 3">
    <name type="scientific">Seminavis robusta</name>
    <dbReference type="NCBI Taxonomy" id="568900"/>
    <lineage>
        <taxon>Eukaryota</taxon>
        <taxon>Sar</taxon>
        <taxon>Stramenopiles</taxon>
        <taxon>Ochrophyta</taxon>
        <taxon>Bacillariophyta</taxon>
        <taxon>Bacillariophyceae</taxon>
        <taxon>Bacillariophycidae</taxon>
        <taxon>Naviculales</taxon>
        <taxon>Naviculaceae</taxon>
        <taxon>Seminavis</taxon>
    </lineage>
</organism>
<feature type="compositionally biased region" description="Basic and acidic residues" evidence="1">
    <location>
        <begin position="10"/>
        <end position="19"/>
    </location>
</feature>
<evidence type="ECO:0000313" key="2">
    <source>
        <dbReference type="EMBL" id="CAB9514343.1"/>
    </source>
</evidence>
<sequence length="139" mass="16067">MAYERRKRGKQAERRERETSSPLTILHADDDSVEVNVAPDPRTGDLFFAAVKAKERELLYQKLVLEGCQRELNELKERLEVETDPEGREVLVETARKFAIAFHGKKAQFLSSYSDWRSSMLKCDHDVLRQQTSDKGRKG</sequence>
<proteinExistence type="predicted"/>
<name>A0A9N8HGN4_9STRA</name>
<keyword evidence="3" id="KW-1185">Reference proteome</keyword>
<dbReference type="EMBL" id="CAICTM010000646">
    <property type="protein sequence ID" value="CAB9514343.1"/>
    <property type="molecule type" value="Genomic_DNA"/>
</dbReference>